<reference evidence="2 3" key="1">
    <citation type="submission" date="2020-02" db="EMBL/GenBank/DDBJ databases">
        <title>Complete genome sequence of Flavobacteriaceae bacterium.</title>
        <authorList>
            <person name="Kim S.-J."/>
            <person name="Kim Y.-S."/>
            <person name="Kim K.-H."/>
        </authorList>
    </citation>
    <scope>NUCLEOTIDE SEQUENCE [LARGE SCALE GENOMIC DNA]</scope>
    <source>
        <strain evidence="2 3">RR4-40</strain>
    </source>
</reference>
<keyword evidence="3" id="KW-1185">Reference proteome</keyword>
<evidence type="ECO:0000313" key="2">
    <source>
        <dbReference type="EMBL" id="QIE60732.1"/>
    </source>
</evidence>
<organism evidence="2 3">
    <name type="scientific">Rasiella rasia</name>
    <dbReference type="NCBI Taxonomy" id="2744027"/>
    <lineage>
        <taxon>Bacteria</taxon>
        <taxon>Pseudomonadati</taxon>
        <taxon>Bacteroidota</taxon>
        <taxon>Flavobacteriia</taxon>
        <taxon>Flavobacteriales</taxon>
        <taxon>Flavobacteriaceae</taxon>
        <taxon>Rasiella</taxon>
    </lineage>
</organism>
<sequence length="189" mass="21279">MRVLLIVIAFLVIGMTNSNAQEVYNKKEARKEARRKKAKKKEKIAVVKTVPETEKVVEKPESTQQETTDETTEMTMFSGEVFGGTDESFTLTLQNDRVTIILSMGAIILKVDNKRMVEQNGVQTIVYDIVQSNLEGMNWKELTFLDISKMSEADRISNTGTNYTPRGYVINVTGSPELRFFGDNTVGKL</sequence>
<protein>
    <recommendedName>
        <fullName evidence="4">Auto-transporter adhesin head GIN domain-containing protein</fullName>
    </recommendedName>
</protein>
<feature type="signal peptide" evidence="1">
    <location>
        <begin position="1"/>
        <end position="20"/>
    </location>
</feature>
<proteinExistence type="predicted"/>
<keyword evidence="1" id="KW-0732">Signal</keyword>
<dbReference type="EMBL" id="CP049057">
    <property type="protein sequence ID" value="QIE60732.1"/>
    <property type="molecule type" value="Genomic_DNA"/>
</dbReference>
<gene>
    <name evidence="2" type="ORF">G5B37_14555</name>
</gene>
<evidence type="ECO:0000256" key="1">
    <source>
        <dbReference type="SAM" id="SignalP"/>
    </source>
</evidence>
<accession>A0A6G6GQA9</accession>
<name>A0A6G6GQA9_9FLAO</name>
<dbReference type="RefSeq" id="WP_164680743.1">
    <property type="nucleotide sequence ID" value="NZ_CP049057.1"/>
</dbReference>
<dbReference type="AlphaFoldDB" id="A0A6G6GQA9"/>
<dbReference type="KEGG" id="mgel:G5B37_14555"/>
<dbReference type="Proteomes" id="UP000505306">
    <property type="component" value="Chromosome"/>
</dbReference>
<evidence type="ECO:0008006" key="4">
    <source>
        <dbReference type="Google" id="ProtNLM"/>
    </source>
</evidence>
<evidence type="ECO:0000313" key="3">
    <source>
        <dbReference type="Proteomes" id="UP000505306"/>
    </source>
</evidence>
<feature type="chain" id="PRO_5026140721" description="Auto-transporter adhesin head GIN domain-containing protein" evidence="1">
    <location>
        <begin position="21"/>
        <end position="189"/>
    </location>
</feature>